<dbReference type="PANTHER" id="PTHR10773:SF19">
    <property type="match status" value="1"/>
</dbReference>
<dbReference type="RefSeq" id="XP_028154175.1">
    <property type="nucleotide sequence ID" value="XM_028298374.1"/>
</dbReference>
<protein>
    <submittedName>
        <fullName evidence="1">Uncharacterized protein LOC114347702</fullName>
    </submittedName>
</protein>
<reference evidence="1" key="1">
    <citation type="submission" date="2025-08" db="UniProtKB">
        <authorList>
            <consortium name="RefSeq"/>
        </authorList>
    </citation>
    <scope>IDENTIFICATION</scope>
    <source>
        <tissue evidence="1">Whole insect</tissue>
    </source>
</reference>
<name>A0A6P7HEI9_DIAVI</name>
<gene>
    <name evidence="1" type="primary">LOC114347702</name>
</gene>
<dbReference type="AlphaFoldDB" id="A0A6P7HEI9"/>
<evidence type="ECO:0000313" key="1">
    <source>
        <dbReference type="RefSeq" id="XP_028154175.1"/>
    </source>
</evidence>
<organism evidence="1">
    <name type="scientific">Diabrotica virgifera virgifera</name>
    <name type="common">western corn rootworm</name>
    <dbReference type="NCBI Taxonomy" id="50390"/>
    <lineage>
        <taxon>Eukaryota</taxon>
        <taxon>Metazoa</taxon>
        <taxon>Ecdysozoa</taxon>
        <taxon>Arthropoda</taxon>
        <taxon>Hexapoda</taxon>
        <taxon>Insecta</taxon>
        <taxon>Pterygota</taxon>
        <taxon>Neoptera</taxon>
        <taxon>Endopterygota</taxon>
        <taxon>Coleoptera</taxon>
        <taxon>Polyphaga</taxon>
        <taxon>Cucujiformia</taxon>
        <taxon>Chrysomeloidea</taxon>
        <taxon>Chrysomelidae</taxon>
        <taxon>Galerucinae</taxon>
        <taxon>Diabroticina</taxon>
        <taxon>Diabroticites</taxon>
        <taxon>Diabrotica</taxon>
    </lineage>
</organism>
<sequence length="203" mass="24189">MFIKVLKEKTTIESIDHKFLVSGHTHMECDVDHATIEKEKKRTTMKINHPYDWVQLIRSCRKTNPFTVHIMETDNFFYFAALLKGPLVQKKVSESGERFLWKNIQWLHYDQEHDGLIQYKETLRNEESFTTINFQRRGRKSTNLKVEKLHSRPVPINEKKKKNLLELLHLVDKEFHPFYQNLKVSDVPDTDPDLLEVDPDKQD</sequence>
<dbReference type="InParanoid" id="A0A6P7HEI9"/>
<dbReference type="PANTHER" id="PTHR10773">
    <property type="entry name" value="DNA-DIRECTED RNA POLYMERASES I, II, AND III SUBUNIT RPABC2"/>
    <property type="match status" value="1"/>
</dbReference>
<accession>A0A6P7HEI9</accession>
<proteinExistence type="predicted"/>